<name>A0A5C3E6P7_9BASI</name>
<dbReference type="AlphaFoldDB" id="A0A5C3E6P7"/>
<dbReference type="PANTHER" id="PTHR47839">
    <property type="entry name" value="DOMAIN PROTEIN, PUTATIVE (AFU_ORTHOLOGUE AFUA_6G04830)-RELATED"/>
    <property type="match status" value="1"/>
</dbReference>
<gene>
    <name evidence="2" type="ORF">UTRI_02478</name>
</gene>
<dbReference type="Proteomes" id="UP000324022">
    <property type="component" value="Unassembled WGS sequence"/>
</dbReference>
<keyword evidence="3" id="KW-1185">Reference proteome</keyword>
<evidence type="ECO:0000313" key="3">
    <source>
        <dbReference type="Proteomes" id="UP000324022"/>
    </source>
</evidence>
<organism evidence="2 3">
    <name type="scientific">Ustilago trichophora</name>
    <dbReference type="NCBI Taxonomy" id="86804"/>
    <lineage>
        <taxon>Eukaryota</taxon>
        <taxon>Fungi</taxon>
        <taxon>Dikarya</taxon>
        <taxon>Basidiomycota</taxon>
        <taxon>Ustilaginomycotina</taxon>
        <taxon>Ustilaginomycetes</taxon>
        <taxon>Ustilaginales</taxon>
        <taxon>Ustilaginaceae</taxon>
        <taxon>Ustilago</taxon>
    </lineage>
</organism>
<evidence type="ECO:0000256" key="1">
    <source>
        <dbReference type="SAM" id="MobiDB-lite"/>
    </source>
</evidence>
<accession>A0A5C3E6P7</accession>
<dbReference type="OrthoDB" id="10031156at2759"/>
<proteinExistence type="predicted"/>
<reference evidence="2 3" key="1">
    <citation type="submission" date="2018-03" db="EMBL/GenBank/DDBJ databases">
        <authorList>
            <person name="Guldener U."/>
        </authorList>
    </citation>
    <scope>NUCLEOTIDE SEQUENCE [LARGE SCALE GENOMIC DNA]</scope>
    <source>
        <strain evidence="2 3">NBRC100155</strain>
    </source>
</reference>
<evidence type="ECO:0000313" key="2">
    <source>
        <dbReference type="EMBL" id="SPO26202.1"/>
    </source>
</evidence>
<dbReference type="EMBL" id="OOIN01000013">
    <property type="protein sequence ID" value="SPO26202.1"/>
    <property type="molecule type" value="Genomic_DNA"/>
</dbReference>
<dbReference type="PANTHER" id="PTHR47839:SF1">
    <property type="entry name" value="DOMAIN PROTEIN, PUTATIVE (AFU_ORTHOLOGUE AFUA_6G04830)-RELATED"/>
    <property type="match status" value="1"/>
</dbReference>
<sequence>MSQSRTTLRLPSAQVQAAEGILLWFPQQVPAAGSKPRSSLADGTSSIERPGSGWPAESSRYGQDAVAAAADLMRTDLWKWQDEVFLHPSLDAASMLQANAAALERLINRIYKPVGSIFGLTLEACAIYLNFRYYLAWHDELVKQGKWRSARVDVFSVAHEIAHNVVAAHNAEHEWYFSAIAEKYVVSLVEYIAKAESDAEDRAA</sequence>
<feature type="region of interest" description="Disordered" evidence="1">
    <location>
        <begin position="34"/>
        <end position="59"/>
    </location>
</feature>
<protein>
    <submittedName>
        <fullName evidence="2">Uncharacterized protein</fullName>
    </submittedName>
</protein>